<dbReference type="AlphaFoldDB" id="A0A8X7MJN3"/>
<protein>
    <submittedName>
        <fullName evidence="2">Uncharacterized protein</fullName>
    </submittedName>
</protein>
<reference evidence="2" key="2">
    <citation type="journal article" date="2019" name="IMA Fungus">
        <title>Genome sequencing and comparison of five Tilletia species to identify candidate genes for the detection of regulated species infecting wheat.</title>
        <authorList>
            <person name="Nguyen H.D.T."/>
            <person name="Sultana T."/>
            <person name="Kesanakurti P."/>
            <person name="Hambleton S."/>
        </authorList>
    </citation>
    <scope>NUCLEOTIDE SEQUENCE</scope>
    <source>
        <strain evidence="2">DAOMC 236426</strain>
    </source>
</reference>
<evidence type="ECO:0000313" key="3">
    <source>
        <dbReference type="Proteomes" id="UP000077684"/>
    </source>
</evidence>
<evidence type="ECO:0000256" key="1">
    <source>
        <dbReference type="SAM" id="MobiDB-lite"/>
    </source>
</evidence>
<evidence type="ECO:0000313" key="2">
    <source>
        <dbReference type="EMBL" id="KAE8237531.1"/>
    </source>
</evidence>
<feature type="compositionally biased region" description="Low complexity" evidence="1">
    <location>
        <begin position="415"/>
        <end position="424"/>
    </location>
</feature>
<proteinExistence type="predicted"/>
<comment type="caution">
    <text evidence="2">The sequence shown here is derived from an EMBL/GenBank/DDBJ whole genome shotgun (WGS) entry which is preliminary data.</text>
</comment>
<feature type="region of interest" description="Disordered" evidence="1">
    <location>
        <begin position="391"/>
        <end position="424"/>
    </location>
</feature>
<dbReference type="EMBL" id="LWDE02002482">
    <property type="protein sequence ID" value="KAE8237531.1"/>
    <property type="molecule type" value="Genomic_DNA"/>
</dbReference>
<reference evidence="2" key="1">
    <citation type="submission" date="2016-04" db="EMBL/GenBank/DDBJ databases">
        <authorList>
            <person name="Nguyen H.D."/>
            <person name="Samba Siva P."/>
            <person name="Cullis J."/>
            <person name="Levesque C.A."/>
            <person name="Hambleton S."/>
        </authorList>
    </citation>
    <scope>NUCLEOTIDE SEQUENCE</scope>
    <source>
        <strain evidence="2">DAOMC 236426</strain>
    </source>
</reference>
<dbReference type="Proteomes" id="UP000077684">
    <property type="component" value="Unassembled WGS sequence"/>
</dbReference>
<name>A0A8X7MJN3_9BASI</name>
<organism evidence="2 3">
    <name type="scientific">Tilletia controversa</name>
    <name type="common">dwarf bunt fungus</name>
    <dbReference type="NCBI Taxonomy" id="13291"/>
    <lineage>
        <taxon>Eukaryota</taxon>
        <taxon>Fungi</taxon>
        <taxon>Dikarya</taxon>
        <taxon>Basidiomycota</taxon>
        <taxon>Ustilaginomycotina</taxon>
        <taxon>Exobasidiomycetes</taxon>
        <taxon>Tilletiales</taxon>
        <taxon>Tilletiaceae</taxon>
        <taxon>Tilletia</taxon>
    </lineage>
</organism>
<feature type="compositionally biased region" description="Basic and acidic residues" evidence="1">
    <location>
        <begin position="399"/>
        <end position="410"/>
    </location>
</feature>
<keyword evidence="3" id="KW-1185">Reference proteome</keyword>
<gene>
    <name evidence="2" type="ORF">A4X06_0g9201</name>
</gene>
<sequence>MNNDVISTKLSKFNELRIPDSVKPFGLPKTNTPEYSSAYTPRGHITDIHIDSVYEATIVTTLFGRKTLLQWPLSTTNLQFLKSFHWGSGDWRRFALYQLLQDIKITLCDHGTVEYLPTGALHTVIALDNFAMVAYGLAHHDMLPEVQRVSKWELDLAFDFSKKSDPEGGIPSIKASHENDIQIWNKLINKPLMRRMALKTQLHKEFLRLNNPDTAPSKSVIGDLLNLAIVDCKPRFPTTSSLQKPKDIFRSDTDWTWIFNQFQLDTTIETFNLDTRRKYLTTAGKFDIWAENFFDIFSTGMFLLSTGVSSVRNYGLHVLRAGTILAPIDRDIRFAIQGTILVLEWGTLARDIGYGRWTSSESMAYLSTVSDCKAQILITEYRQPRAQAYPRRPFPHSCGSRDLRFPDERNGGGLSRRSISSISV</sequence>
<accession>A0A8X7MJN3</accession>